<reference evidence="2" key="1">
    <citation type="submission" date="2023-01" db="EMBL/GenBank/DDBJ databases">
        <title>Genome assembly of the deep-sea coral Lophelia pertusa.</title>
        <authorList>
            <person name="Herrera S."/>
            <person name="Cordes E."/>
        </authorList>
    </citation>
    <scope>NUCLEOTIDE SEQUENCE</scope>
    <source>
        <strain evidence="2">USNM1676648</strain>
        <tissue evidence="2">Polyp</tissue>
    </source>
</reference>
<protein>
    <submittedName>
        <fullName evidence="2">Uncharacterized protein</fullName>
    </submittedName>
</protein>
<organism evidence="2 3">
    <name type="scientific">Desmophyllum pertusum</name>
    <dbReference type="NCBI Taxonomy" id="174260"/>
    <lineage>
        <taxon>Eukaryota</taxon>
        <taxon>Metazoa</taxon>
        <taxon>Cnidaria</taxon>
        <taxon>Anthozoa</taxon>
        <taxon>Hexacorallia</taxon>
        <taxon>Scleractinia</taxon>
        <taxon>Caryophylliina</taxon>
        <taxon>Caryophylliidae</taxon>
        <taxon>Desmophyllum</taxon>
    </lineage>
</organism>
<evidence type="ECO:0000313" key="3">
    <source>
        <dbReference type="Proteomes" id="UP001163046"/>
    </source>
</evidence>
<comment type="caution">
    <text evidence="2">The sequence shown here is derived from an EMBL/GenBank/DDBJ whole genome shotgun (WGS) entry which is preliminary data.</text>
</comment>
<proteinExistence type="predicted"/>
<feature type="region of interest" description="Disordered" evidence="1">
    <location>
        <begin position="61"/>
        <end position="162"/>
    </location>
</feature>
<name>A0A9W9ZS48_9CNID</name>
<evidence type="ECO:0000313" key="2">
    <source>
        <dbReference type="EMBL" id="KAJ7386515.1"/>
    </source>
</evidence>
<dbReference type="Proteomes" id="UP001163046">
    <property type="component" value="Unassembled WGS sequence"/>
</dbReference>
<accession>A0A9W9ZS48</accession>
<evidence type="ECO:0000256" key="1">
    <source>
        <dbReference type="SAM" id="MobiDB-lite"/>
    </source>
</evidence>
<gene>
    <name evidence="2" type="ORF">OS493_008650</name>
</gene>
<dbReference type="EMBL" id="MU825876">
    <property type="protein sequence ID" value="KAJ7386515.1"/>
    <property type="molecule type" value="Genomic_DNA"/>
</dbReference>
<sequence>MVEIITEMINHLIQPLEAFIAIQKGKQNQLVTFYCTSGQGRSEASAIDILERNKIRFDWGIPQDIPQEIPRVHTPPGDPKSTHPHEDPKGTHPQEIQGYTLQEIPKAVKVNKPCTPREDEGIVQLSPPQLIRESPAHSPGDPQGYTPRRSKGTHPPGGSQGQ</sequence>
<keyword evidence="3" id="KW-1185">Reference proteome</keyword>
<feature type="compositionally biased region" description="Basic and acidic residues" evidence="1">
    <location>
        <begin position="80"/>
        <end position="92"/>
    </location>
</feature>
<dbReference type="AlphaFoldDB" id="A0A9W9ZS48"/>